<dbReference type="EMBL" id="JAXQNN010000003">
    <property type="protein sequence ID" value="MDZ5712685.1"/>
    <property type="molecule type" value="Genomic_DNA"/>
</dbReference>
<accession>A0ABU5KN47</accession>
<name>A0ABU5KN47_9BACL</name>
<organism evidence="2 3">
    <name type="scientific">Jeotgalibacillus haloalkalitolerans</name>
    <dbReference type="NCBI Taxonomy" id="3104292"/>
    <lineage>
        <taxon>Bacteria</taxon>
        <taxon>Bacillati</taxon>
        <taxon>Bacillota</taxon>
        <taxon>Bacilli</taxon>
        <taxon>Bacillales</taxon>
        <taxon>Caryophanaceae</taxon>
        <taxon>Jeotgalibacillus</taxon>
    </lineage>
</organism>
<evidence type="ECO:0008006" key="4">
    <source>
        <dbReference type="Google" id="ProtNLM"/>
    </source>
</evidence>
<gene>
    <name evidence="2" type="ORF">UFB30_10650</name>
</gene>
<feature type="signal peptide" evidence="1">
    <location>
        <begin position="1"/>
        <end position="21"/>
    </location>
</feature>
<dbReference type="PROSITE" id="PS51257">
    <property type="entry name" value="PROKAR_LIPOPROTEIN"/>
    <property type="match status" value="1"/>
</dbReference>
<keyword evidence="1" id="KW-0732">Signal</keyword>
<sequence length="145" mass="16466">MKKMLVLLALLSILLSGCTWGDPESYTIFIFEGESESWEGYMEYVDFSEGKHPDDYVELTFKEDRAPADAVITIAETDISQKLSFTSSSTMVTLNESDIRQLIELKKNEDNSIKDSIDVNISWEGEQETISMTFSTSVRRDGRDL</sequence>
<evidence type="ECO:0000256" key="1">
    <source>
        <dbReference type="SAM" id="SignalP"/>
    </source>
</evidence>
<proteinExistence type="predicted"/>
<evidence type="ECO:0000313" key="3">
    <source>
        <dbReference type="Proteomes" id="UP001292084"/>
    </source>
</evidence>
<dbReference type="RefSeq" id="WP_322421664.1">
    <property type="nucleotide sequence ID" value="NZ_JAXQNN010000003.1"/>
</dbReference>
<comment type="caution">
    <text evidence="2">The sequence shown here is derived from an EMBL/GenBank/DDBJ whole genome shotgun (WGS) entry which is preliminary data.</text>
</comment>
<feature type="chain" id="PRO_5047416200" description="Lipoprotein" evidence="1">
    <location>
        <begin position="22"/>
        <end position="145"/>
    </location>
</feature>
<evidence type="ECO:0000313" key="2">
    <source>
        <dbReference type="EMBL" id="MDZ5712685.1"/>
    </source>
</evidence>
<reference evidence="2 3" key="1">
    <citation type="submission" date="2023-12" db="EMBL/GenBank/DDBJ databases">
        <title>Jeotgalibacillus haloalkaliphilus sp. nov., a novel salt-tolerant bacteria, isolated from the estuary of the Fenhe River into the Yellow River.</title>
        <authorList>
            <person name="Li Y."/>
        </authorList>
    </citation>
    <scope>NUCLEOTIDE SEQUENCE [LARGE SCALE GENOMIC DNA]</scope>
    <source>
        <strain evidence="2 3">HH7-29</strain>
    </source>
</reference>
<keyword evidence="3" id="KW-1185">Reference proteome</keyword>
<protein>
    <recommendedName>
        <fullName evidence="4">Lipoprotein</fullName>
    </recommendedName>
</protein>
<dbReference type="Proteomes" id="UP001292084">
    <property type="component" value="Unassembled WGS sequence"/>
</dbReference>